<gene>
    <name evidence="1" type="ORF">M408DRAFT_25414</name>
</gene>
<reference evidence="1 2" key="1">
    <citation type="submission" date="2014-04" db="EMBL/GenBank/DDBJ databases">
        <authorList>
            <consortium name="DOE Joint Genome Institute"/>
            <person name="Kuo A."/>
            <person name="Zuccaro A."/>
            <person name="Kohler A."/>
            <person name="Nagy L.G."/>
            <person name="Floudas D."/>
            <person name="Copeland A."/>
            <person name="Barry K.W."/>
            <person name="Cichocki N."/>
            <person name="Veneault-Fourrey C."/>
            <person name="LaButti K."/>
            <person name="Lindquist E.A."/>
            <person name="Lipzen A."/>
            <person name="Lundell T."/>
            <person name="Morin E."/>
            <person name="Murat C."/>
            <person name="Sun H."/>
            <person name="Tunlid A."/>
            <person name="Henrissat B."/>
            <person name="Grigoriev I.V."/>
            <person name="Hibbett D.S."/>
            <person name="Martin F."/>
            <person name="Nordberg H.P."/>
            <person name="Cantor M.N."/>
            <person name="Hua S.X."/>
        </authorList>
    </citation>
    <scope>NUCLEOTIDE SEQUENCE [LARGE SCALE GENOMIC DNA]</scope>
    <source>
        <strain evidence="1 2">MAFF 305830</strain>
    </source>
</reference>
<accession>A0A0C3APE8</accession>
<dbReference type="HOGENOM" id="CLU_928016_0_0_1"/>
<dbReference type="EMBL" id="KN824306">
    <property type="protein sequence ID" value="KIM26455.1"/>
    <property type="molecule type" value="Genomic_DNA"/>
</dbReference>
<evidence type="ECO:0000313" key="2">
    <source>
        <dbReference type="Proteomes" id="UP000054097"/>
    </source>
</evidence>
<sequence length="300" mass="34755">MEHCTVKMIDQGSHYISEHAPRIHTLEIGAPSFRNRGWRMNSLKRLRVFGNATPNFLFGELEWGGFQVEYLEITPFRFWHFPKPTIHQHLAHLHHLVIADSINDTTPWLIIVDECCLTLKVLEIRLTGNGRFKDRRPLQLPSLQRLKIEVEGPYSGNCWPFDAITPLLRWYKEIQRPHPNLLDPLIFHTRTEQVVHLYKDVVPQLERYPNLRCLHLSPITYAFDSATLKATLAAARRLCKGFEALYLDDIGGHIVKSGGNFLYRVDEEGNENLKSRGDAPSRCLLNRSPSKPVVMYRQPF</sequence>
<reference evidence="2" key="2">
    <citation type="submission" date="2015-01" db="EMBL/GenBank/DDBJ databases">
        <title>Evolutionary Origins and Diversification of the Mycorrhizal Mutualists.</title>
        <authorList>
            <consortium name="DOE Joint Genome Institute"/>
            <consortium name="Mycorrhizal Genomics Consortium"/>
            <person name="Kohler A."/>
            <person name="Kuo A."/>
            <person name="Nagy L.G."/>
            <person name="Floudas D."/>
            <person name="Copeland A."/>
            <person name="Barry K.W."/>
            <person name="Cichocki N."/>
            <person name="Veneault-Fourrey C."/>
            <person name="LaButti K."/>
            <person name="Lindquist E.A."/>
            <person name="Lipzen A."/>
            <person name="Lundell T."/>
            <person name="Morin E."/>
            <person name="Murat C."/>
            <person name="Riley R."/>
            <person name="Ohm R."/>
            <person name="Sun H."/>
            <person name="Tunlid A."/>
            <person name="Henrissat B."/>
            <person name="Grigoriev I.V."/>
            <person name="Hibbett D.S."/>
            <person name="Martin F."/>
        </authorList>
    </citation>
    <scope>NUCLEOTIDE SEQUENCE [LARGE SCALE GENOMIC DNA]</scope>
    <source>
        <strain evidence="2">MAFF 305830</strain>
    </source>
</reference>
<organism evidence="1 2">
    <name type="scientific">Serendipita vermifera MAFF 305830</name>
    <dbReference type="NCBI Taxonomy" id="933852"/>
    <lineage>
        <taxon>Eukaryota</taxon>
        <taxon>Fungi</taxon>
        <taxon>Dikarya</taxon>
        <taxon>Basidiomycota</taxon>
        <taxon>Agaricomycotina</taxon>
        <taxon>Agaricomycetes</taxon>
        <taxon>Sebacinales</taxon>
        <taxon>Serendipitaceae</taxon>
        <taxon>Serendipita</taxon>
    </lineage>
</organism>
<keyword evidence="2" id="KW-1185">Reference proteome</keyword>
<protein>
    <recommendedName>
        <fullName evidence="3">F-box domain-containing protein</fullName>
    </recommendedName>
</protein>
<evidence type="ECO:0008006" key="3">
    <source>
        <dbReference type="Google" id="ProtNLM"/>
    </source>
</evidence>
<dbReference type="AlphaFoldDB" id="A0A0C3APE8"/>
<dbReference type="Proteomes" id="UP000054097">
    <property type="component" value="Unassembled WGS sequence"/>
</dbReference>
<evidence type="ECO:0000313" key="1">
    <source>
        <dbReference type="EMBL" id="KIM26455.1"/>
    </source>
</evidence>
<proteinExistence type="predicted"/>
<name>A0A0C3APE8_SERVB</name>